<gene>
    <name evidence="2" type="ORF">SAMN04489712_118127</name>
</gene>
<dbReference type="InterPro" id="IPR045999">
    <property type="entry name" value="DUF5955"/>
</dbReference>
<dbReference type="OrthoDB" id="3482838at2"/>
<reference evidence="3" key="1">
    <citation type="submission" date="2016-10" db="EMBL/GenBank/DDBJ databases">
        <authorList>
            <person name="Varghese N."/>
            <person name="Submissions S."/>
        </authorList>
    </citation>
    <scope>NUCLEOTIDE SEQUENCE [LARGE SCALE GENOMIC DNA]</scope>
    <source>
        <strain evidence="3">DSM 43163</strain>
    </source>
</reference>
<proteinExistence type="predicted"/>
<dbReference type="RefSeq" id="WP_103942684.1">
    <property type="nucleotide sequence ID" value="NZ_FNVO01000018.1"/>
</dbReference>
<sequence length="118" mass="12583">MTGDDHRVQIGGNARISGSQIASGQNVDQTQHLSGAQDGSPVEQAIDRVAELLERHSAELPDVHRAHRDLDDIRQEVSENDPDPDRIAHALDRLAARVAGIAAIAAAVRELASLLTGN</sequence>
<dbReference type="Proteomes" id="UP000236723">
    <property type="component" value="Unassembled WGS sequence"/>
</dbReference>
<dbReference type="Pfam" id="PF19380">
    <property type="entry name" value="DUF5955"/>
    <property type="match status" value="1"/>
</dbReference>
<accession>A0A1H6DKZ3</accession>
<dbReference type="AlphaFoldDB" id="A0A1H6DKZ3"/>
<dbReference type="EMBL" id="FNVO01000018">
    <property type="protein sequence ID" value="SEG86000.1"/>
    <property type="molecule type" value="Genomic_DNA"/>
</dbReference>
<name>A0A1H6DKZ3_9ACTN</name>
<feature type="compositionally biased region" description="Polar residues" evidence="1">
    <location>
        <begin position="16"/>
        <end position="34"/>
    </location>
</feature>
<organism evidence="2 3">
    <name type="scientific">Thermomonospora echinospora</name>
    <dbReference type="NCBI Taxonomy" id="1992"/>
    <lineage>
        <taxon>Bacteria</taxon>
        <taxon>Bacillati</taxon>
        <taxon>Actinomycetota</taxon>
        <taxon>Actinomycetes</taxon>
        <taxon>Streptosporangiales</taxon>
        <taxon>Thermomonosporaceae</taxon>
        <taxon>Thermomonospora</taxon>
    </lineage>
</organism>
<evidence type="ECO:0000256" key="1">
    <source>
        <dbReference type="SAM" id="MobiDB-lite"/>
    </source>
</evidence>
<keyword evidence="3" id="KW-1185">Reference proteome</keyword>
<evidence type="ECO:0000313" key="3">
    <source>
        <dbReference type="Proteomes" id="UP000236723"/>
    </source>
</evidence>
<feature type="region of interest" description="Disordered" evidence="1">
    <location>
        <begin position="1"/>
        <end position="41"/>
    </location>
</feature>
<evidence type="ECO:0000313" key="2">
    <source>
        <dbReference type="EMBL" id="SEG86000.1"/>
    </source>
</evidence>
<protein>
    <submittedName>
        <fullName evidence="2">Uncharacterized protein</fullName>
    </submittedName>
</protein>